<dbReference type="EMBL" id="BAABME010028536">
    <property type="protein sequence ID" value="GAA0180021.1"/>
    <property type="molecule type" value="Genomic_DNA"/>
</dbReference>
<organism evidence="1 2">
    <name type="scientific">Lithospermum erythrorhizon</name>
    <name type="common">Purple gromwell</name>
    <name type="synonym">Lithospermum officinale var. erythrorhizon</name>
    <dbReference type="NCBI Taxonomy" id="34254"/>
    <lineage>
        <taxon>Eukaryota</taxon>
        <taxon>Viridiplantae</taxon>
        <taxon>Streptophyta</taxon>
        <taxon>Embryophyta</taxon>
        <taxon>Tracheophyta</taxon>
        <taxon>Spermatophyta</taxon>
        <taxon>Magnoliopsida</taxon>
        <taxon>eudicotyledons</taxon>
        <taxon>Gunneridae</taxon>
        <taxon>Pentapetalae</taxon>
        <taxon>asterids</taxon>
        <taxon>lamiids</taxon>
        <taxon>Boraginales</taxon>
        <taxon>Boraginaceae</taxon>
        <taxon>Boraginoideae</taxon>
        <taxon>Lithospermeae</taxon>
        <taxon>Lithospermum</taxon>
    </lineage>
</organism>
<comment type="caution">
    <text evidence="1">The sequence shown here is derived from an EMBL/GenBank/DDBJ whole genome shotgun (WGS) entry which is preliminary data.</text>
</comment>
<proteinExistence type="predicted"/>
<keyword evidence="2" id="KW-1185">Reference proteome</keyword>
<evidence type="ECO:0008006" key="3">
    <source>
        <dbReference type="Google" id="ProtNLM"/>
    </source>
</evidence>
<dbReference type="AlphaFoldDB" id="A0AAV3RMX5"/>
<evidence type="ECO:0000313" key="2">
    <source>
        <dbReference type="Proteomes" id="UP001454036"/>
    </source>
</evidence>
<dbReference type="PANTHER" id="PTHR33116">
    <property type="entry name" value="REVERSE TRANSCRIPTASE ZINC-BINDING DOMAIN-CONTAINING PROTEIN-RELATED-RELATED"/>
    <property type="match status" value="1"/>
</dbReference>
<accession>A0AAV3RMX5</accession>
<evidence type="ECO:0000313" key="1">
    <source>
        <dbReference type="EMBL" id="GAA0180021.1"/>
    </source>
</evidence>
<protein>
    <recommendedName>
        <fullName evidence="3">Reverse transcriptase</fullName>
    </recommendedName>
</protein>
<reference evidence="1 2" key="1">
    <citation type="submission" date="2024-01" db="EMBL/GenBank/DDBJ databases">
        <title>The complete chloroplast genome sequence of Lithospermum erythrorhizon: insights into the phylogenetic relationship among Boraginaceae species and the maternal lineages of purple gromwells.</title>
        <authorList>
            <person name="Okada T."/>
            <person name="Watanabe K."/>
        </authorList>
    </citation>
    <scope>NUCLEOTIDE SEQUENCE [LARGE SCALE GENOMIC DNA]</scope>
</reference>
<dbReference type="PANTHER" id="PTHR33116:SF86">
    <property type="entry name" value="REVERSE TRANSCRIPTASE DOMAIN-CONTAINING PROTEIN"/>
    <property type="match status" value="1"/>
</dbReference>
<name>A0AAV3RMX5_LITER</name>
<gene>
    <name evidence="1" type="ORF">LIER_42237</name>
</gene>
<sequence length="328" mass="37531">MMIVLGFSDRWISLVMLYVESVAYSLIINLEQGVNLHGFGEVISHLLFADDALLFGTATTSEARRTREDISRILGMQEVASHDKYLGLPSTIGASKKEVFSSIIDGVKRRIADWKPKLLSKAGKEDSTKNKRTIHWAAWATLCKEKADGGLGFRDSYDFNVALLCKQAWRLPSFTWRSILTARDLLIKDKKWTVGNGKDIQVWNFRWLTHTTTNKPITPKNDDYPNLLVSDLIDKEIGIWKLDAIRHLFYEVDVEEIIKIPLHNLHRKDEFIWYPNAQRVFTNFRDQLLLSSRVHPVVEGITVISTRSGSLRFQVKLNILFGGVAIKF</sequence>
<dbReference type="Proteomes" id="UP001454036">
    <property type="component" value="Unassembled WGS sequence"/>
</dbReference>